<protein>
    <submittedName>
        <fullName evidence="2">Uncharacterized protein</fullName>
    </submittedName>
</protein>
<evidence type="ECO:0000313" key="3">
    <source>
        <dbReference type="Proteomes" id="UP000253664"/>
    </source>
</evidence>
<name>A0A367LKS3_9HYPO</name>
<feature type="transmembrane region" description="Helical" evidence="1">
    <location>
        <begin position="91"/>
        <end position="112"/>
    </location>
</feature>
<accession>A0A367LKS3</accession>
<dbReference type="EMBL" id="LKCN02000003">
    <property type="protein sequence ID" value="RCI15036.1"/>
    <property type="molecule type" value="Genomic_DNA"/>
</dbReference>
<keyword evidence="1" id="KW-0472">Membrane</keyword>
<feature type="transmembrane region" description="Helical" evidence="1">
    <location>
        <begin position="59"/>
        <end position="79"/>
    </location>
</feature>
<comment type="caution">
    <text evidence="2">The sequence shown here is derived from an EMBL/GenBank/DDBJ whole genome shotgun (WGS) entry which is preliminary data.</text>
</comment>
<dbReference type="AlphaFoldDB" id="A0A367LKS3"/>
<gene>
    <name evidence="2" type="ORF">L249_6676</name>
</gene>
<sequence length="154" mass="17006">MLVFLFLCLPLWSYEQLSWDLARAVARALAWVTDIGCILILAFFVHVSSNAATFCMPGFIAAIIALFTDCWQMLALGHPQSSFEPLTPFRILWLDLISQMVSMGDVILILMLEVEDDAGSIAGSYFEAVRAAFGPPRSANKWPGLAVFSLTLVM</sequence>
<organism evidence="2 3">
    <name type="scientific">Ophiocordyceps polyrhachis-furcata BCC 54312</name>
    <dbReference type="NCBI Taxonomy" id="1330021"/>
    <lineage>
        <taxon>Eukaryota</taxon>
        <taxon>Fungi</taxon>
        <taxon>Dikarya</taxon>
        <taxon>Ascomycota</taxon>
        <taxon>Pezizomycotina</taxon>
        <taxon>Sordariomycetes</taxon>
        <taxon>Hypocreomycetidae</taxon>
        <taxon>Hypocreales</taxon>
        <taxon>Ophiocordycipitaceae</taxon>
        <taxon>Ophiocordyceps</taxon>
    </lineage>
</organism>
<evidence type="ECO:0000256" key="1">
    <source>
        <dbReference type="SAM" id="Phobius"/>
    </source>
</evidence>
<evidence type="ECO:0000313" key="2">
    <source>
        <dbReference type="EMBL" id="RCI15036.1"/>
    </source>
</evidence>
<feature type="transmembrane region" description="Helical" evidence="1">
    <location>
        <begin position="29"/>
        <end position="47"/>
    </location>
</feature>
<dbReference type="OrthoDB" id="4940254at2759"/>
<keyword evidence="1" id="KW-1133">Transmembrane helix</keyword>
<reference evidence="2 3" key="1">
    <citation type="journal article" date="2015" name="BMC Genomics">
        <title>Insights from the genome of Ophiocordyceps polyrhachis-furcata to pathogenicity and host specificity in insect fungi.</title>
        <authorList>
            <person name="Wichadakul D."/>
            <person name="Kobmoo N."/>
            <person name="Ingsriswang S."/>
            <person name="Tangphatsornruang S."/>
            <person name="Chantasingh D."/>
            <person name="Luangsa-ard J.J."/>
            <person name="Eurwilaichitr L."/>
        </authorList>
    </citation>
    <scope>NUCLEOTIDE SEQUENCE [LARGE SCALE GENOMIC DNA]</scope>
    <source>
        <strain evidence="2 3">BCC 54312</strain>
    </source>
</reference>
<keyword evidence="1" id="KW-0812">Transmembrane</keyword>
<proteinExistence type="predicted"/>
<keyword evidence="3" id="KW-1185">Reference proteome</keyword>
<dbReference type="Proteomes" id="UP000253664">
    <property type="component" value="Unassembled WGS sequence"/>
</dbReference>